<name>A0A7X6DS15_9BACT</name>
<dbReference type="AlphaFoldDB" id="A0A7X6DS15"/>
<dbReference type="NCBIfam" id="TIGR02622">
    <property type="entry name" value="CDP_4_6_dhtase"/>
    <property type="match status" value="1"/>
</dbReference>
<dbReference type="EMBL" id="VTOW01000003">
    <property type="protein sequence ID" value="NKE72109.1"/>
    <property type="molecule type" value="Genomic_DNA"/>
</dbReference>
<dbReference type="CDD" id="cd05252">
    <property type="entry name" value="CDP_GD_SDR_e"/>
    <property type="match status" value="1"/>
</dbReference>
<reference evidence="2 3" key="1">
    <citation type="journal article" date="2020" name="Nature">
        <title>Bacterial chemolithoautotrophy via manganese oxidation.</title>
        <authorList>
            <person name="Yu H."/>
            <person name="Leadbetter J.R."/>
        </authorList>
    </citation>
    <scope>NUCLEOTIDE SEQUENCE [LARGE SCALE GENOMIC DNA]</scope>
    <source>
        <strain evidence="2 3">Mn-1</strain>
    </source>
</reference>
<protein>
    <submittedName>
        <fullName evidence="2">CDP-glucose 4,6-dehydratase</fullName>
        <ecNumber evidence="2">4.2.1.45</ecNumber>
    </submittedName>
</protein>
<dbReference type="EC" id="4.2.1.45" evidence="2"/>
<proteinExistence type="predicted"/>
<dbReference type="InterPro" id="IPR016040">
    <property type="entry name" value="NAD(P)-bd_dom"/>
</dbReference>
<accession>A0A7X6DS15</accession>
<dbReference type="Gene3D" id="3.40.50.720">
    <property type="entry name" value="NAD(P)-binding Rossmann-like Domain"/>
    <property type="match status" value="1"/>
</dbReference>
<dbReference type="InterPro" id="IPR036291">
    <property type="entry name" value="NAD(P)-bd_dom_sf"/>
</dbReference>
<dbReference type="InterPro" id="IPR013445">
    <property type="entry name" value="CDP_4_6_deHydtase"/>
</dbReference>
<evidence type="ECO:0000313" key="2">
    <source>
        <dbReference type="EMBL" id="NKE72109.1"/>
    </source>
</evidence>
<dbReference type="Gene3D" id="3.90.25.10">
    <property type="entry name" value="UDP-galactose 4-epimerase, domain 1"/>
    <property type="match status" value="1"/>
</dbReference>
<dbReference type="Pfam" id="PF16363">
    <property type="entry name" value="GDP_Man_Dehyd"/>
    <property type="match status" value="1"/>
</dbReference>
<dbReference type="Proteomes" id="UP000534783">
    <property type="component" value="Unassembled WGS sequence"/>
</dbReference>
<dbReference type="GO" id="GO:0047733">
    <property type="term" value="F:CDP-glucose 4,6-dehydratase activity"/>
    <property type="evidence" value="ECO:0007669"/>
    <property type="project" value="UniProtKB-EC"/>
</dbReference>
<dbReference type="PANTHER" id="PTHR43000">
    <property type="entry name" value="DTDP-D-GLUCOSE 4,6-DEHYDRATASE-RELATED"/>
    <property type="match status" value="1"/>
</dbReference>
<keyword evidence="3" id="KW-1185">Reference proteome</keyword>
<evidence type="ECO:0000259" key="1">
    <source>
        <dbReference type="Pfam" id="PF16363"/>
    </source>
</evidence>
<keyword evidence="2" id="KW-0456">Lyase</keyword>
<evidence type="ECO:0000313" key="3">
    <source>
        <dbReference type="Proteomes" id="UP000534783"/>
    </source>
</evidence>
<comment type="caution">
    <text evidence="2">The sequence shown here is derived from an EMBL/GenBank/DDBJ whole genome shotgun (WGS) entry which is preliminary data.</text>
</comment>
<feature type="domain" description="NAD(P)-binding" evidence="1">
    <location>
        <begin position="14"/>
        <end position="320"/>
    </location>
</feature>
<gene>
    <name evidence="2" type="primary">rfbG</name>
    <name evidence="2" type="ORF">MNODULE_15270</name>
</gene>
<organism evidence="2 3">
    <name type="scientific">Candidatus Manganitrophus noduliformans</name>
    <dbReference type="NCBI Taxonomy" id="2606439"/>
    <lineage>
        <taxon>Bacteria</taxon>
        <taxon>Pseudomonadati</taxon>
        <taxon>Nitrospirota</taxon>
        <taxon>Nitrospiria</taxon>
        <taxon>Candidatus Troglogloeales</taxon>
        <taxon>Candidatus Manganitrophaceae</taxon>
        <taxon>Candidatus Manganitrophus</taxon>
    </lineage>
</organism>
<dbReference type="SUPFAM" id="SSF51735">
    <property type="entry name" value="NAD(P)-binding Rossmann-fold domains"/>
    <property type="match status" value="1"/>
</dbReference>
<sequence length="360" mass="40679">MGMNRPFWNGKKVLLTGHTGFKGSWLSLWLQKMGVDLVGYALPPSTTLSLFKVARISDGMTSILGDIRDFDHLKRVILKEQPEIIIHMAAQSLVRRSYTHPVETYATNVMGTVNLFEAVRHAESVRIVVNVTSDKCYENNAPHPGYREEEPMGGKDPYSSSKGCAELVTSAYRQSFFADKGHPHRGVAVATARAGNVVGGGDWAEDRLVPDIVRAFMEERPVLIRNPHAIRPWQHVLEPLRGYLSLAERLWTQGSAFAEGWNFGPAEDDAKPVSWIVERLADLWGERARWELDSAQHPYEAGVLKLDCSKAKSLLSWYPVLGLPVALEWIIEWYRGYLNHLDMRLLTEEQIARYERLAAK</sequence>